<dbReference type="Proteomes" id="UP000636888">
    <property type="component" value="Unassembled WGS sequence"/>
</dbReference>
<dbReference type="PANTHER" id="PTHR34820:SF4">
    <property type="entry name" value="INNER MEMBRANE PROTEIN YEBZ"/>
    <property type="match status" value="1"/>
</dbReference>
<feature type="transmembrane region" description="Helical" evidence="6">
    <location>
        <begin position="198"/>
        <end position="216"/>
    </location>
</feature>
<dbReference type="EMBL" id="JAEMHM010000008">
    <property type="protein sequence ID" value="MBJ6725328.1"/>
    <property type="molecule type" value="Genomic_DNA"/>
</dbReference>
<reference evidence="8" key="1">
    <citation type="submission" date="2020-12" db="EMBL/GenBank/DDBJ databases">
        <title>Geomonas sp. Red875, isolated from river sediment.</title>
        <authorList>
            <person name="Xu Z."/>
            <person name="Zhang Z."/>
            <person name="Masuda Y."/>
            <person name="Itoh H."/>
            <person name="Senoo K."/>
        </authorList>
    </citation>
    <scope>NUCLEOTIDE SEQUENCE</scope>
    <source>
        <strain evidence="8">Red875</strain>
    </source>
</reference>
<feature type="transmembrane region" description="Helical" evidence="6">
    <location>
        <begin position="298"/>
        <end position="317"/>
    </location>
</feature>
<organism evidence="8 9">
    <name type="scientific">Geomesophilobacter sediminis</name>
    <dbReference type="NCBI Taxonomy" id="2798584"/>
    <lineage>
        <taxon>Bacteria</taxon>
        <taxon>Pseudomonadati</taxon>
        <taxon>Thermodesulfobacteriota</taxon>
        <taxon>Desulfuromonadia</taxon>
        <taxon>Geobacterales</taxon>
        <taxon>Geobacteraceae</taxon>
        <taxon>Geomesophilobacter</taxon>
    </lineage>
</organism>
<comment type="subcellular location">
    <subcellularLocation>
        <location evidence="1">Cell membrane</location>
        <topology evidence="1">Multi-pass membrane protein</topology>
    </subcellularLocation>
</comment>
<feature type="transmembrane region" description="Helical" evidence="6">
    <location>
        <begin position="119"/>
        <end position="137"/>
    </location>
</feature>
<dbReference type="AlphaFoldDB" id="A0A8J7IP98"/>
<keyword evidence="2" id="KW-1003">Cell membrane</keyword>
<evidence type="ECO:0000256" key="1">
    <source>
        <dbReference type="ARBA" id="ARBA00004651"/>
    </source>
</evidence>
<comment type="caution">
    <text evidence="8">The sequence shown here is derived from an EMBL/GenBank/DDBJ whole genome shotgun (WGS) entry which is preliminary data.</text>
</comment>
<dbReference type="InterPro" id="IPR008457">
    <property type="entry name" value="Cu-R_CopD_dom"/>
</dbReference>
<protein>
    <submittedName>
        <fullName evidence="8">CopD family protein</fullName>
    </submittedName>
</protein>
<evidence type="ECO:0000256" key="4">
    <source>
        <dbReference type="ARBA" id="ARBA00022989"/>
    </source>
</evidence>
<gene>
    <name evidence="8" type="ORF">JFN93_11455</name>
</gene>
<feature type="domain" description="Copper resistance protein D" evidence="7">
    <location>
        <begin position="190"/>
        <end position="317"/>
    </location>
</feature>
<dbReference type="Pfam" id="PF05425">
    <property type="entry name" value="CopD"/>
    <property type="match status" value="1"/>
</dbReference>
<feature type="transmembrane region" description="Helical" evidence="6">
    <location>
        <begin position="92"/>
        <end position="112"/>
    </location>
</feature>
<dbReference type="RefSeq" id="WP_199384211.1">
    <property type="nucleotide sequence ID" value="NZ_JAEMHM010000008.1"/>
</dbReference>
<feature type="transmembrane region" description="Helical" evidence="6">
    <location>
        <begin position="48"/>
        <end position="66"/>
    </location>
</feature>
<evidence type="ECO:0000256" key="2">
    <source>
        <dbReference type="ARBA" id="ARBA00022475"/>
    </source>
</evidence>
<evidence type="ECO:0000256" key="6">
    <source>
        <dbReference type="SAM" id="Phobius"/>
    </source>
</evidence>
<keyword evidence="3 6" id="KW-0812">Transmembrane</keyword>
<accession>A0A8J7IP98</accession>
<sequence length="342" mass="36092">MSLLALLPSWIEILSLTICTGAVLGAGWLTSTPDSPPLLWRDNNLGKVFGIGIGAAFLSAALAFLVRSTEMGDVPLSEVVPMLPAVLRSHYGQLWLGRMVALALLSGTALAARRLEQRGSLSWVMMALIAVVCGTESATGHAADAGDFTLPEFMDGLHLMAVLIWCGGLIALDRAVLRDATEEVAPRVAEAVSRFSRVAGWAVLVVAATAAYNTVINLDEVSSLMTTLYGGIVVGKGALFCALLEVGAFNRYLVVPALRESAGLDPLRSTLIGPIAAAVAGANPSLVGKGTVVRRFRATVRIEILLLVVMLLLATVLRHETPAKYAKHDHLPAVGSVEHHAH</sequence>
<dbReference type="GO" id="GO:0006825">
    <property type="term" value="P:copper ion transport"/>
    <property type="evidence" value="ECO:0007669"/>
    <property type="project" value="InterPro"/>
</dbReference>
<evidence type="ECO:0000256" key="5">
    <source>
        <dbReference type="ARBA" id="ARBA00023136"/>
    </source>
</evidence>
<dbReference type="InterPro" id="IPR032694">
    <property type="entry name" value="CopC/D"/>
</dbReference>
<keyword evidence="5 6" id="KW-0472">Membrane</keyword>
<feature type="transmembrane region" description="Helical" evidence="6">
    <location>
        <begin position="157"/>
        <end position="177"/>
    </location>
</feature>
<dbReference type="GO" id="GO:0005886">
    <property type="term" value="C:plasma membrane"/>
    <property type="evidence" value="ECO:0007669"/>
    <property type="project" value="UniProtKB-SubCell"/>
</dbReference>
<name>A0A8J7IP98_9BACT</name>
<feature type="transmembrane region" description="Helical" evidence="6">
    <location>
        <begin position="228"/>
        <end position="249"/>
    </location>
</feature>
<proteinExistence type="predicted"/>
<evidence type="ECO:0000313" key="8">
    <source>
        <dbReference type="EMBL" id="MBJ6725328.1"/>
    </source>
</evidence>
<dbReference type="PANTHER" id="PTHR34820">
    <property type="entry name" value="INNER MEMBRANE PROTEIN YEBZ"/>
    <property type="match status" value="1"/>
</dbReference>
<evidence type="ECO:0000313" key="9">
    <source>
        <dbReference type="Proteomes" id="UP000636888"/>
    </source>
</evidence>
<feature type="transmembrane region" description="Helical" evidence="6">
    <location>
        <begin position="6"/>
        <end position="28"/>
    </location>
</feature>
<keyword evidence="4 6" id="KW-1133">Transmembrane helix</keyword>
<keyword evidence="9" id="KW-1185">Reference proteome</keyword>
<evidence type="ECO:0000256" key="3">
    <source>
        <dbReference type="ARBA" id="ARBA00022692"/>
    </source>
</evidence>
<evidence type="ECO:0000259" key="7">
    <source>
        <dbReference type="Pfam" id="PF05425"/>
    </source>
</evidence>